<evidence type="ECO:0000256" key="1">
    <source>
        <dbReference type="ARBA" id="ARBA00009463"/>
    </source>
</evidence>
<dbReference type="Gene3D" id="3.40.50.720">
    <property type="entry name" value="NAD(P)-binding Rossmann-like Domain"/>
    <property type="match status" value="1"/>
</dbReference>
<organism evidence="5 6">
    <name type="scientific">Caenorhabditis bovis</name>
    <dbReference type="NCBI Taxonomy" id="2654633"/>
    <lineage>
        <taxon>Eukaryota</taxon>
        <taxon>Metazoa</taxon>
        <taxon>Ecdysozoa</taxon>
        <taxon>Nematoda</taxon>
        <taxon>Chromadorea</taxon>
        <taxon>Rhabditida</taxon>
        <taxon>Rhabditina</taxon>
        <taxon>Rhabditomorpha</taxon>
        <taxon>Rhabditoidea</taxon>
        <taxon>Rhabditidae</taxon>
        <taxon>Peloderinae</taxon>
        <taxon>Caenorhabditis</taxon>
    </lineage>
</organism>
<dbReference type="InterPro" id="IPR006180">
    <property type="entry name" value="3-OHacyl-CoA_DH_CS"/>
</dbReference>
<keyword evidence="6" id="KW-1185">Reference proteome</keyword>
<dbReference type="InterPro" id="IPR008927">
    <property type="entry name" value="6-PGluconate_DH-like_C_sf"/>
</dbReference>
<feature type="domain" description="3-hydroxyacyl-CoA dehydrogenase NAD binding" evidence="4">
    <location>
        <begin position="5"/>
        <end position="184"/>
    </location>
</feature>
<proteinExistence type="inferred from homology"/>
<comment type="caution">
    <text evidence="5">The sequence shown here is derived from an EMBL/GenBank/DDBJ whole genome shotgun (WGS) entry which is preliminary data.</text>
</comment>
<dbReference type="PROSITE" id="PS00067">
    <property type="entry name" value="3HCDH"/>
    <property type="match status" value="1"/>
</dbReference>
<keyword evidence="2" id="KW-0560">Oxidoreductase</keyword>
<protein>
    <recommendedName>
        <fullName evidence="7">3-hydroxyacyl-CoA dehydrogenase NAD binding domain-containing protein</fullName>
    </recommendedName>
</protein>
<reference evidence="5 6" key="1">
    <citation type="submission" date="2020-04" db="EMBL/GenBank/DDBJ databases">
        <authorList>
            <person name="Laetsch R D."/>
            <person name="Stevens L."/>
            <person name="Kumar S."/>
            <person name="Blaxter L. M."/>
        </authorList>
    </citation>
    <scope>NUCLEOTIDE SEQUENCE [LARGE SCALE GENOMIC DNA]</scope>
</reference>
<feature type="domain" description="3-hydroxyacyl-CoA dehydrogenase C-terminal" evidence="3">
    <location>
        <begin position="189"/>
        <end position="243"/>
    </location>
</feature>
<dbReference type="OrthoDB" id="2021159at2759"/>
<gene>
    <name evidence="5" type="ORF">CBOVIS_LOCUS8977</name>
</gene>
<comment type="similarity">
    <text evidence="1">Belongs to the 3-hydroxyacyl-CoA dehydrogenase family.</text>
</comment>
<dbReference type="EMBL" id="CADEPM010000006">
    <property type="protein sequence ID" value="CAB3406983.1"/>
    <property type="molecule type" value="Genomic_DNA"/>
</dbReference>
<dbReference type="Gene3D" id="1.10.1040.10">
    <property type="entry name" value="N-(1-d-carboxylethyl)-l-norvaline Dehydrogenase, domain 2"/>
    <property type="match status" value="1"/>
</dbReference>
<accession>A0A8S1F7Z0</accession>
<dbReference type="InterPro" id="IPR006176">
    <property type="entry name" value="3-OHacyl-CoA_DH_NAD-bd"/>
</dbReference>
<name>A0A8S1F7Z0_9PELO</name>
<dbReference type="Pfam" id="PF02737">
    <property type="entry name" value="3HCDH_N"/>
    <property type="match status" value="1"/>
</dbReference>
<dbReference type="GO" id="GO:0050104">
    <property type="term" value="F:L-gulonate 3-dehydrogenase activity"/>
    <property type="evidence" value="ECO:0007669"/>
    <property type="project" value="TreeGrafter"/>
</dbReference>
<dbReference type="GO" id="GO:0006631">
    <property type="term" value="P:fatty acid metabolic process"/>
    <property type="evidence" value="ECO:0007669"/>
    <property type="project" value="InterPro"/>
</dbReference>
<evidence type="ECO:0000256" key="2">
    <source>
        <dbReference type="ARBA" id="ARBA00023002"/>
    </source>
</evidence>
<dbReference type="PANTHER" id="PTHR48075">
    <property type="entry name" value="3-HYDROXYACYL-COA DEHYDROGENASE FAMILY PROTEIN"/>
    <property type="match status" value="1"/>
</dbReference>
<evidence type="ECO:0008006" key="7">
    <source>
        <dbReference type="Google" id="ProtNLM"/>
    </source>
</evidence>
<dbReference type="InterPro" id="IPR036291">
    <property type="entry name" value="NAD(P)-bd_dom_sf"/>
</dbReference>
<dbReference type="InterPro" id="IPR013328">
    <property type="entry name" value="6PGD_dom2"/>
</dbReference>
<evidence type="ECO:0000259" key="3">
    <source>
        <dbReference type="Pfam" id="PF00725"/>
    </source>
</evidence>
<dbReference type="InterPro" id="IPR006108">
    <property type="entry name" value="3HC_DH_C"/>
</dbReference>
<sequence>MSRGKVAIIGSGLVGTNWATIFSSGGYEVQLFDVNENQLHVALKNVAKNLKLLNENGLNRGSCNDVEALKYVSITLDLQTALENAIYVQESTVENVEFRRVFYQKIDYFLGPETIVASSSSTIPALKFTEHLKNRDRYLIAHPVNPPLYLTLTEVVPAPWTKPEAVRKTVDILKAVGQKPVLLKREIEGFAVNRLQFALLVESWNLIADDVISAEDLDVVMSAGLGPRYAFQGPLETIHLNANGVRDYFNRYANGLRKVTADFKPIPDFRDEGIIGKIEESLEGRKPSNSIAEWQLEREKLLLELAKLKKGLEKN</sequence>
<dbReference type="Proteomes" id="UP000494206">
    <property type="component" value="Unassembled WGS sequence"/>
</dbReference>
<dbReference type="PANTHER" id="PTHR48075:SF1">
    <property type="entry name" value="LAMBDA-CRYSTALLIN HOMOLOG"/>
    <property type="match status" value="1"/>
</dbReference>
<evidence type="ECO:0000313" key="6">
    <source>
        <dbReference type="Proteomes" id="UP000494206"/>
    </source>
</evidence>
<dbReference type="SUPFAM" id="SSF51735">
    <property type="entry name" value="NAD(P)-binding Rossmann-fold domains"/>
    <property type="match status" value="1"/>
</dbReference>
<evidence type="ECO:0000259" key="4">
    <source>
        <dbReference type="Pfam" id="PF02737"/>
    </source>
</evidence>
<evidence type="ECO:0000313" key="5">
    <source>
        <dbReference type="EMBL" id="CAB3406983.1"/>
    </source>
</evidence>
<dbReference type="AlphaFoldDB" id="A0A8S1F7Z0"/>
<dbReference type="Pfam" id="PF00725">
    <property type="entry name" value="3HCDH"/>
    <property type="match status" value="1"/>
</dbReference>
<dbReference type="SUPFAM" id="SSF48179">
    <property type="entry name" value="6-phosphogluconate dehydrogenase C-terminal domain-like"/>
    <property type="match status" value="1"/>
</dbReference>
<dbReference type="GO" id="GO:0070403">
    <property type="term" value="F:NAD+ binding"/>
    <property type="evidence" value="ECO:0007669"/>
    <property type="project" value="InterPro"/>
</dbReference>